<dbReference type="RefSeq" id="XP_031025249.1">
    <property type="nucleotide sequence ID" value="XM_031168855.1"/>
</dbReference>
<dbReference type="EC" id="3.6.4.13" evidence="5"/>
<dbReference type="InterPro" id="IPR014001">
    <property type="entry name" value="Helicase_ATP-bd"/>
</dbReference>
<reference evidence="9 10" key="1">
    <citation type="journal article" date="2019" name="Sci. Rep.">
        <title>Comparative genomics of chytrid fungi reveal insights into the obligate biotrophic and pathogenic lifestyle of Synchytrium endobioticum.</title>
        <authorList>
            <person name="van de Vossenberg B.T.L.H."/>
            <person name="Warris S."/>
            <person name="Nguyen H.D.T."/>
            <person name="van Gent-Pelzer M.P.E."/>
            <person name="Joly D.L."/>
            <person name="van de Geest H.C."/>
            <person name="Bonants P.J.M."/>
            <person name="Smith D.S."/>
            <person name="Levesque C.A."/>
            <person name="van der Lee T.A.J."/>
        </authorList>
    </citation>
    <scope>NUCLEOTIDE SEQUENCE [LARGE SCALE GENOMIC DNA]</scope>
    <source>
        <strain evidence="9 10">JEL517</strain>
    </source>
</reference>
<dbReference type="Pfam" id="PF00270">
    <property type="entry name" value="DEAD"/>
    <property type="match status" value="1"/>
</dbReference>
<dbReference type="GeneID" id="42004152"/>
<protein>
    <recommendedName>
        <fullName evidence="5">ATP-dependent RNA helicase</fullName>
        <ecNumber evidence="5">3.6.4.13</ecNumber>
    </recommendedName>
</protein>
<keyword evidence="1 5" id="KW-0547">Nucleotide-binding</keyword>
<evidence type="ECO:0000256" key="2">
    <source>
        <dbReference type="ARBA" id="ARBA00022801"/>
    </source>
</evidence>
<comment type="function">
    <text evidence="5">RNA helicase.</text>
</comment>
<keyword evidence="5" id="KW-0347">Helicase</keyword>
<evidence type="ECO:0000256" key="4">
    <source>
        <dbReference type="ARBA" id="ARBA00022884"/>
    </source>
</evidence>
<dbReference type="GO" id="GO:0016787">
    <property type="term" value="F:hydrolase activity"/>
    <property type="evidence" value="ECO:0007669"/>
    <property type="project" value="UniProtKB-KW"/>
</dbReference>
<feature type="compositionally biased region" description="Basic and acidic residues" evidence="6">
    <location>
        <begin position="618"/>
        <end position="640"/>
    </location>
</feature>
<comment type="domain">
    <text evidence="5">The Q motif is unique to and characteristic of the DEAD box family of RNA helicases and controls ATP binding and hydrolysis.</text>
</comment>
<evidence type="ECO:0000256" key="1">
    <source>
        <dbReference type="ARBA" id="ARBA00022741"/>
    </source>
</evidence>
<feature type="domain" description="Helicase ATP-binding" evidence="7">
    <location>
        <begin position="163"/>
        <end position="348"/>
    </location>
</feature>
<feature type="region of interest" description="Disordered" evidence="6">
    <location>
        <begin position="682"/>
        <end position="701"/>
    </location>
</feature>
<evidence type="ECO:0000256" key="6">
    <source>
        <dbReference type="SAM" id="MobiDB-lite"/>
    </source>
</evidence>
<keyword evidence="10" id="KW-1185">Reference proteome</keyword>
<evidence type="ECO:0000259" key="8">
    <source>
        <dbReference type="PROSITE" id="PS51194"/>
    </source>
</evidence>
<dbReference type="SMART" id="SM00490">
    <property type="entry name" value="HELICc"/>
    <property type="match status" value="1"/>
</dbReference>
<accession>A0A507C5Z8</accession>
<dbReference type="PROSITE" id="PS51194">
    <property type="entry name" value="HELICASE_CTER"/>
    <property type="match status" value="1"/>
</dbReference>
<organism evidence="9 10">
    <name type="scientific">Synchytrium microbalum</name>
    <dbReference type="NCBI Taxonomy" id="1806994"/>
    <lineage>
        <taxon>Eukaryota</taxon>
        <taxon>Fungi</taxon>
        <taxon>Fungi incertae sedis</taxon>
        <taxon>Chytridiomycota</taxon>
        <taxon>Chytridiomycota incertae sedis</taxon>
        <taxon>Chytridiomycetes</taxon>
        <taxon>Synchytriales</taxon>
        <taxon>Synchytriaceae</taxon>
        <taxon>Synchytrium</taxon>
    </lineage>
</organism>
<feature type="compositionally biased region" description="Low complexity" evidence="6">
    <location>
        <begin position="81"/>
        <end position="102"/>
    </location>
</feature>
<evidence type="ECO:0000259" key="7">
    <source>
        <dbReference type="PROSITE" id="PS51192"/>
    </source>
</evidence>
<dbReference type="CDD" id="cd18787">
    <property type="entry name" value="SF2_C_DEAD"/>
    <property type="match status" value="1"/>
</dbReference>
<feature type="compositionally biased region" description="Basic and acidic residues" evidence="6">
    <location>
        <begin position="109"/>
        <end position="120"/>
    </location>
</feature>
<keyword evidence="3 5" id="KW-0067">ATP-binding</keyword>
<dbReference type="InterPro" id="IPR027417">
    <property type="entry name" value="P-loop_NTPase"/>
</dbReference>
<dbReference type="SMART" id="SM00487">
    <property type="entry name" value="DEXDc"/>
    <property type="match status" value="1"/>
</dbReference>
<dbReference type="InterPro" id="IPR001650">
    <property type="entry name" value="Helicase_C-like"/>
</dbReference>
<keyword evidence="2 5" id="KW-0378">Hydrolase</keyword>
<comment type="similarity">
    <text evidence="5">Belongs to the DEAD box helicase family.</text>
</comment>
<gene>
    <name evidence="9" type="ORF">SmJEL517_g02927</name>
</gene>
<feature type="region of interest" description="Disordered" evidence="6">
    <location>
        <begin position="717"/>
        <end position="784"/>
    </location>
</feature>
<dbReference type="PANTHER" id="PTHR24031">
    <property type="entry name" value="RNA HELICASE"/>
    <property type="match status" value="1"/>
</dbReference>
<dbReference type="EMBL" id="QEAO01000013">
    <property type="protein sequence ID" value="TPX34529.1"/>
    <property type="molecule type" value="Genomic_DNA"/>
</dbReference>
<evidence type="ECO:0000313" key="10">
    <source>
        <dbReference type="Proteomes" id="UP000319731"/>
    </source>
</evidence>
<dbReference type="Pfam" id="PF00271">
    <property type="entry name" value="Helicase_C"/>
    <property type="match status" value="1"/>
</dbReference>
<dbReference type="SUPFAM" id="SSF52540">
    <property type="entry name" value="P-loop containing nucleoside triphosphate hydrolases"/>
    <property type="match status" value="1"/>
</dbReference>
<dbReference type="InterPro" id="IPR011545">
    <property type="entry name" value="DEAD/DEAH_box_helicase_dom"/>
</dbReference>
<keyword evidence="4 5" id="KW-0694">RNA-binding</keyword>
<comment type="caution">
    <text evidence="9">The sequence shown here is derived from an EMBL/GenBank/DDBJ whole genome shotgun (WGS) entry which is preliminary data.</text>
</comment>
<dbReference type="Gene3D" id="3.40.50.300">
    <property type="entry name" value="P-loop containing nucleotide triphosphate hydrolases"/>
    <property type="match status" value="2"/>
</dbReference>
<dbReference type="GO" id="GO:0003724">
    <property type="term" value="F:RNA helicase activity"/>
    <property type="evidence" value="ECO:0007669"/>
    <property type="project" value="UniProtKB-EC"/>
</dbReference>
<name>A0A507C5Z8_9FUNG</name>
<feature type="compositionally biased region" description="Low complexity" evidence="6">
    <location>
        <begin position="737"/>
        <end position="749"/>
    </location>
</feature>
<dbReference type="AlphaFoldDB" id="A0A507C5Z8"/>
<feature type="domain" description="Helicase C-terminal" evidence="8">
    <location>
        <begin position="375"/>
        <end position="527"/>
    </location>
</feature>
<sequence>MLRSRFIASRGLQALKQTPILGTRSIASLPNLTKTSLKSNPLATGHINHPTFPAFACNPSASLNYGVSGCQSSPLSTQTATLATSTTESSTGASGAESSADSMSDEASDDRNHRSPDGEKGGTAGAPAARKFSDITALTPTTLEALNRHFKYSQMTLVQDRVLSMIPTEQDLLVRAKTGTGKTLAFLIAALESLQQHPDPEFRKNLQAGRGISCIVLSPTRELALQIGREAEKLLKTTRFRVHTMVGGNKKSEQLREFDRTRADFVVGTPGRLLDLLTSERSFKNAAQYMKILILDEADTLLEMGFAEEIKDILRNLPKERQSLLFSATLSPAIRGIAREVLKPDGKFVDTVSADDIATHLKIKQSALVAPYSLHLTTLYHTIIKQQAINPNAKIMVFCSSTKFTEYMTSVFRVLLNHHTDVLELHSKLTMNARTRIAARFRNSSAASILFTSDVSARGVDYPGVTLVVQMGQPSTLDQYIHRIGRTARAGKDGEAVMILSPYERGFIRDLHDLPVEVVDVKAADLAEHDHIQGKLGLFFERLSSDTIADCYRSYLSYYRPLFKSIGLETLVRASQEFGRGVLGAKSDSDLALDSSMVTKLGLTRVRGLVIRETPRRRNDYDSESRGYGDRDFGSDRNDNSRFGGSGSSRSGLLERGRNSGFDNSGGFNRGGRMQELLKDTELSSSASNPRGAGAPPSSVDKDVAFLGNLADVLDEERIQPRYNSGKPNKYGGGEGFNRSGSSRSSSGSRGSGGSRSWESRGRRPSDSGLSSWNGDSSRKKYKM</sequence>
<feature type="region of interest" description="Disordered" evidence="6">
    <location>
        <begin position="618"/>
        <end position="672"/>
    </location>
</feature>
<dbReference type="GO" id="GO:0003723">
    <property type="term" value="F:RNA binding"/>
    <property type="evidence" value="ECO:0007669"/>
    <property type="project" value="UniProtKB-UniRule"/>
</dbReference>
<evidence type="ECO:0000256" key="3">
    <source>
        <dbReference type="ARBA" id="ARBA00022840"/>
    </source>
</evidence>
<dbReference type="Proteomes" id="UP000319731">
    <property type="component" value="Unassembled WGS sequence"/>
</dbReference>
<proteinExistence type="inferred from homology"/>
<evidence type="ECO:0000313" key="9">
    <source>
        <dbReference type="EMBL" id="TPX34529.1"/>
    </source>
</evidence>
<comment type="catalytic activity">
    <reaction evidence="5">
        <text>ATP + H2O = ADP + phosphate + H(+)</text>
        <dbReference type="Rhea" id="RHEA:13065"/>
        <dbReference type="ChEBI" id="CHEBI:15377"/>
        <dbReference type="ChEBI" id="CHEBI:15378"/>
        <dbReference type="ChEBI" id="CHEBI:30616"/>
        <dbReference type="ChEBI" id="CHEBI:43474"/>
        <dbReference type="ChEBI" id="CHEBI:456216"/>
        <dbReference type="EC" id="3.6.4.13"/>
    </reaction>
</comment>
<dbReference type="GO" id="GO:0005524">
    <property type="term" value="F:ATP binding"/>
    <property type="evidence" value="ECO:0007669"/>
    <property type="project" value="UniProtKB-UniRule"/>
</dbReference>
<feature type="region of interest" description="Disordered" evidence="6">
    <location>
        <begin position="81"/>
        <end position="133"/>
    </location>
</feature>
<dbReference type="PROSITE" id="PS51192">
    <property type="entry name" value="HELICASE_ATP_BIND_1"/>
    <property type="match status" value="1"/>
</dbReference>
<dbReference type="OrthoDB" id="193716at2759"/>
<evidence type="ECO:0000256" key="5">
    <source>
        <dbReference type="RuleBase" id="RU365068"/>
    </source>
</evidence>
<dbReference type="STRING" id="1806994.A0A507C5Z8"/>